<evidence type="ECO:0000313" key="12">
    <source>
        <dbReference type="Proteomes" id="UP000039046"/>
    </source>
</evidence>
<feature type="transmembrane region" description="Helical" evidence="10">
    <location>
        <begin position="392"/>
        <end position="413"/>
    </location>
</feature>
<dbReference type="GO" id="GO:0005886">
    <property type="term" value="C:plasma membrane"/>
    <property type="evidence" value="ECO:0007669"/>
    <property type="project" value="UniProtKB-SubCell"/>
</dbReference>
<dbReference type="EMBL" id="CDHN01000005">
    <property type="protein sequence ID" value="CEJ92789.1"/>
    <property type="molecule type" value="Genomic_DNA"/>
</dbReference>
<evidence type="ECO:0000256" key="10">
    <source>
        <dbReference type="SAM" id="Phobius"/>
    </source>
</evidence>
<proteinExistence type="inferred from homology"/>
<evidence type="ECO:0000256" key="8">
    <source>
        <dbReference type="ARBA" id="ARBA00035585"/>
    </source>
</evidence>
<keyword evidence="6 10" id="KW-0472">Membrane</keyword>
<feature type="transmembrane region" description="Helical" evidence="10">
    <location>
        <begin position="175"/>
        <end position="196"/>
    </location>
</feature>
<organism evidence="11 12">
    <name type="scientific">[Torrubiella] hemipterigena</name>
    <dbReference type="NCBI Taxonomy" id="1531966"/>
    <lineage>
        <taxon>Eukaryota</taxon>
        <taxon>Fungi</taxon>
        <taxon>Dikarya</taxon>
        <taxon>Ascomycota</taxon>
        <taxon>Pezizomycotina</taxon>
        <taxon>Sordariomycetes</taxon>
        <taxon>Hypocreomycetidae</taxon>
        <taxon>Hypocreales</taxon>
        <taxon>Clavicipitaceae</taxon>
        <taxon>Clavicipitaceae incertae sedis</taxon>
        <taxon>'Torrubiella' clade</taxon>
    </lineage>
</organism>
<keyword evidence="12" id="KW-1185">Reference proteome</keyword>
<dbReference type="InterPro" id="IPR003691">
    <property type="entry name" value="FluC"/>
</dbReference>
<dbReference type="STRING" id="1531966.A0A0A1TDG4"/>
<feature type="compositionally biased region" description="Polar residues" evidence="9">
    <location>
        <begin position="1"/>
        <end position="27"/>
    </location>
</feature>
<evidence type="ECO:0000256" key="9">
    <source>
        <dbReference type="SAM" id="MobiDB-lite"/>
    </source>
</evidence>
<dbReference type="OrthoDB" id="409792at2759"/>
<evidence type="ECO:0000256" key="5">
    <source>
        <dbReference type="ARBA" id="ARBA00022989"/>
    </source>
</evidence>
<feature type="region of interest" description="Disordered" evidence="9">
    <location>
        <begin position="1"/>
        <end position="51"/>
    </location>
</feature>
<gene>
    <name evidence="11" type="ORF">VHEMI08419</name>
</gene>
<feature type="transmembrane region" description="Helical" evidence="10">
    <location>
        <begin position="224"/>
        <end position="250"/>
    </location>
</feature>
<dbReference type="GO" id="GO:1903425">
    <property type="term" value="F:fluoride transmembrane transporter activity"/>
    <property type="evidence" value="ECO:0007669"/>
    <property type="project" value="TreeGrafter"/>
</dbReference>
<dbReference type="AlphaFoldDB" id="A0A0A1TDG4"/>
<protein>
    <recommendedName>
        <fullName evidence="13">CrcB-like protein</fullName>
    </recommendedName>
</protein>
<evidence type="ECO:0000256" key="3">
    <source>
        <dbReference type="ARBA" id="ARBA00022475"/>
    </source>
</evidence>
<evidence type="ECO:0008006" key="13">
    <source>
        <dbReference type="Google" id="ProtNLM"/>
    </source>
</evidence>
<dbReference type="PANTHER" id="PTHR28259:SF1">
    <property type="entry name" value="FLUORIDE EXPORT PROTEIN 1-RELATED"/>
    <property type="match status" value="1"/>
</dbReference>
<feature type="transmembrane region" description="Helical" evidence="10">
    <location>
        <begin position="271"/>
        <end position="289"/>
    </location>
</feature>
<dbReference type="Proteomes" id="UP000039046">
    <property type="component" value="Unassembled WGS sequence"/>
</dbReference>
<evidence type="ECO:0000256" key="7">
    <source>
        <dbReference type="ARBA" id="ARBA00035120"/>
    </source>
</evidence>
<evidence type="ECO:0000256" key="6">
    <source>
        <dbReference type="ARBA" id="ARBA00023136"/>
    </source>
</evidence>
<evidence type="ECO:0000313" key="11">
    <source>
        <dbReference type="EMBL" id="CEJ92789.1"/>
    </source>
</evidence>
<keyword evidence="3" id="KW-1003">Cell membrane</keyword>
<reference evidence="11 12" key="1">
    <citation type="journal article" date="2015" name="Genome Announc.">
        <title>Draft Genome Sequence and Gene Annotation of the Entomopathogenic Fungus Verticillium hemipterigenum.</title>
        <authorList>
            <person name="Horn F."/>
            <person name="Habel A."/>
            <person name="Scharf D.H."/>
            <person name="Dworschak J."/>
            <person name="Brakhage A.A."/>
            <person name="Guthke R."/>
            <person name="Hertweck C."/>
            <person name="Linde J."/>
        </authorList>
    </citation>
    <scope>NUCLEOTIDE SEQUENCE [LARGE SCALE GENOMIC DNA]</scope>
</reference>
<feature type="transmembrane region" description="Helical" evidence="10">
    <location>
        <begin position="113"/>
        <end position="132"/>
    </location>
</feature>
<evidence type="ECO:0000256" key="4">
    <source>
        <dbReference type="ARBA" id="ARBA00022692"/>
    </source>
</evidence>
<sequence length="426" mass="46085">MDASSQHTRQPPTMSSDSTPNAQTASGEVTAMPDSYKQPEAPTPSEAVPRTNLEDLQYRDPHHYPPNILEASSQHTVSALATKIYTLSYLVLFSLFGTLARVGLTALTSYPGAPVFTTVWANVGGSFIMGFLTEDRMLFRHEWGRAVYDEAIRARKDGEDLSAAKKAHLATKKTIPLYVGLATGFCGSFTSFSTFLRDVFLAASNDLPVPGGGFTTHRNGGYSFMALLGVLVTDITLSLGAYTMGSHLAAATEGLLPSLPFHFTRKILDRVAVVLGWGCWLGAVFLSIFPPHDHWRGQITFALVFAPIGCLGRFYLAMYLNAKRPSFPLGTFAANIIGTAILAIGWDVAHVPAGGVITCQVMQGLEDGLCGCLTTVSTWVAELHTLRRKHSYIYGAASVITGFALMIIIMGGLRWSQGFHPLLCKI</sequence>
<comment type="subcellular location">
    <subcellularLocation>
        <location evidence="2">Cell membrane</location>
        <topology evidence="2">Multi-pass membrane protein</topology>
    </subcellularLocation>
</comment>
<evidence type="ECO:0000256" key="1">
    <source>
        <dbReference type="ARBA" id="ARBA00002598"/>
    </source>
</evidence>
<accession>A0A0A1TDG4</accession>
<comment type="similarity">
    <text evidence="7">Belongs to the fluoride channel Fluc/FEX (TC 1.A.43) family.</text>
</comment>
<keyword evidence="5 10" id="KW-1133">Transmembrane helix</keyword>
<dbReference type="PANTHER" id="PTHR28259">
    <property type="entry name" value="FLUORIDE EXPORT PROTEIN 1-RELATED"/>
    <property type="match status" value="1"/>
</dbReference>
<name>A0A0A1TDG4_9HYPO</name>
<comment type="function">
    <text evidence="1">Fluoride channel required for the rapid expulsion of cytoplasmic fluoride.</text>
</comment>
<keyword evidence="4 10" id="KW-0812">Transmembrane</keyword>
<comment type="catalytic activity">
    <reaction evidence="8">
        <text>fluoride(in) = fluoride(out)</text>
        <dbReference type="Rhea" id="RHEA:76159"/>
        <dbReference type="ChEBI" id="CHEBI:17051"/>
    </reaction>
    <physiologicalReaction direction="left-to-right" evidence="8">
        <dbReference type="Rhea" id="RHEA:76160"/>
    </physiologicalReaction>
</comment>
<feature type="transmembrane region" description="Helical" evidence="10">
    <location>
        <begin position="87"/>
        <end position="107"/>
    </location>
</feature>
<evidence type="ECO:0000256" key="2">
    <source>
        <dbReference type="ARBA" id="ARBA00004651"/>
    </source>
</evidence>
<feature type="transmembrane region" description="Helical" evidence="10">
    <location>
        <begin position="295"/>
        <end position="315"/>
    </location>
</feature>
<dbReference type="Pfam" id="PF02537">
    <property type="entry name" value="CRCB"/>
    <property type="match status" value="2"/>
</dbReference>
<dbReference type="HOGENOM" id="CLU_030507_0_0_1"/>